<dbReference type="RefSeq" id="WP_211316160.1">
    <property type="nucleotide sequence ID" value="NZ_OY782574.1"/>
</dbReference>
<reference evidence="1 2" key="1">
    <citation type="submission" date="2018-04" db="EMBL/GenBank/DDBJ databases">
        <title>Genomic Encyclopedia of Archaeal and Bacterial Type Strains, Phase II (KMG-II): from individual species to whole genera.</title>
        <authorList>
            <person name="Goeker M."/>
        </authorList>
    </citation>
    <scope>NUCLEOTIDE SEQUENCE [LARGE SCALE GENOMIC DNA]</scope>
    <source>
        <strain evidence="1 2">DSM 28823</strain>
    </source>
</reference>
<accession>A0A2T5BYS4</accession>
<dbReference type="EMBL" id="QAAD01000018">
    <property type="protein sequence ID" value="PTN07386.1"/>
    <property type="molecule type" value="Genomic_DNA"/>
</dbReference>
<dbReference type="AlphaFoldDB" id="A0A2T5BYS4"/>
<dbReference type="Pfam" id="PF13528">
    <property type="entry name" value="Glyco_trans_1_3"/>
    <property type="match status" value="1"/>
</dbReference>
<keyword evidence="2" id="KW-1185">Reference proteome</keyword>
<protein>
    <submittedName>
        <fullName evidence="1">Uncharacterized protein (TIGR00661 family)</fullName>
    </submittedName>
</protein>
<comment type="caution">
    <text evidence="1">The sequence shown here is derived from an EMBL/GenBank/DDBJ whole genome shotgun (WGS) entry which is preliminary data.</text>
</comment>
<evidence type="ECO:0000313" key="1">
    <source>
        <dbReference type="EMBL" id="PTN07386.1"/>
    </source>
</evidence>
<proteinExistence type="predicted"/>
<name>A0A2T5BYS4_9BACT</name>
<dbReference type="Proteomes" id="UP000243525">
    <property type="component" value="Unassembled WGS sequence"/>
</dbReference>
<sequence>MNHQQIKILYAIQGTGNGHLARATEIIPLLNKLGQTDLLVSGTQGDLALPFRVKYKRYGLSFIFGKHGGVSIGQTIRQSRPFRLLRDILSLPVDNYDLVISDFEPVSAWACKLRGKACIGLSHQNAVLHPHAPAPPQADRIGRFILKHYAPATIRYGFHFKPLDAQNFAPVIRSSIRQAKPRQLGHYTVYLPAYSNAEIAHILRLFPQYNWQVFSKHCREDYRQGSIWFRPVSLEAFTNSFVNCTGILCTAGFETPAEAIYMGKKLCVIPMKNQYEQACNAEFLRSMGIRVLSDWHHAADMIDQWLRSNKPLHINYPDETFTILRQLVRQTVEHHPERTRSSLLLAN</sequence>
<evidence type="ECO:0000313" key="2">
    <source>
        <dbReference type="Proteomes" id="UP000243525"/>
    </source>
</evidence>
<organism evidence="1 2">
    <name type="scientific">Mangrovibacterium marinum</name>
    <dbReference type="NCBI Taxonomy" id="1639118"/>
    <lineage>
        <taxon>Bacteria</taxon>
        <taxon>Pseudomonadati</taxon>
        <taxon>Bacteroidota</taxon>
        <taxon>Bacteroidia</taxon>
        <taxon>Marinilabiliales</taxon>
        <taxon>Prolixibacteraceae</taxon>
        <taxon>Mangrovibacterium</taxon>
    </lineage>
</organism>
<gene>
    <name evidence="1" type="ORF">C8N47_11839</name>
</gene>